<evidence type="ECO:0000256" key="3">
    <source>
        <dbReference type="ARBA" id="ARBA00023125"/>
    </source>
</evidence>
<keyword evidence="4" id="KW-0804">Transcription</keyword>
<dbReference type="FunFam" id="3.40.190.290:FF:000001">
    <property type="entry name" value="Transcriptional regulator, LysR family"/>
    <property type="match status" value="1"/>
</dbReference>
<dbReference type="InterPro" id="IPR000847">
    <property type="entry name" value="LysR_HTH_N"/>
</dbReference>
<reference evidence="6" key="1">
    <citation type="submission" date="2018-06" db="EMBL/GenBank/DDBJ databases">
        <authorList>
            <person name="Zhirakovskaya E."/>
        </authorList>
    </citation>
    <scope>NUCLEOTIDE SEQUENCE</scope>
</reference>
<dbReference type="FunFam" id="1.10.10.10:FF:000001">
    <property type="entry name" value="LysR family transcriptional regulator"/>
    <property type="match status" value="1"/>
</dbReference>
<keyword evidence="3" id="KW-0238">DNA-binding</keyword>
<dbReference type="SUPFAM" id="SSF53850">
    <property type="entry name" value="Periplasmic binding protein-like II"/>
    <property type="match status" value="1"/>
</dbReference>
<evidence type="ECO:0000313" key="6">
    <source>
        <dbReference type="EMBL" id="VAV96580.1"/>
    </source>
</evidence>
<dbReference type="PROSITE" id="PS50931">
    <property type="entry name" value="HTH_LYSR"/>
    <property type="match status" value="1"/>
</dbReference>
<dbReference type="GO" id="GO:0006351">
    <property type="term" value="P:DNA-templated transcription"/>
    <property type="evidence" value="ECO:0007669"/>
    <property type="project" value="TreeGrafter"/>
</dbReference>
<dbReference type="PANTHER" id="PTHR30537:SF5">
    <property type="entry name" value="HTH-TYPE TRANSCRIPTIONAL ACTIVATOR TTDR-RELATED"/>
    <property type="match status" value="1"/>
</dbReference>
<evidence type="ECO:0000256" key="1">
    <source>
        <dbReference type="ARBA" id="ARBA00009437"/>
    </source>
</evidence>
<dbReference type="InterPro" id="IPR036388">
    <property type="entry name" value="WH-like_DNA-bd_sf"/>
</dbReference>
<dbReference type="InterPro" id="IPR005119">
    <property type="entry name" value="LysR_subst-bd"/>
</dbReference>
<organism evidence="6">
    <name type="scientific">hydrothermal vent metagenome</name>
    <dbReference type="NCBI Taxonomy" id="652676"/>
    <lineage>
        <taxon>unclassified sequences</taxon>
        <taxon>metagenomes</taxon>
        <taxon>ecological metagenomes</taxon>
    </lineage>
</organism>
<dbReference type="CDD" id="cd08422">
    <property type="entry name" value="PBP2_CrgA_like"/>
    <property type="match status" value="1"/>
</dbReference>
<dbReference type="Gene3D" id="3.40.190.290">
    <property type="match status" value="1"/>
</dbReference>
<dbReference type="EMBL" id="UOEJ01000077">
    <property type="protein sequence ID" value="VAV96580.1"/>
    <property type="molecule type" value="Genomic_DNA"/>
</dbReference>
<dbReference type="Gene3D" id="1.10.10.10">
    <property type="entry name" value="Winged helix-like DNA-binding domain superfamily/Winged helix DNA-binding domain"/>
    <property type="match status" value="1"/>
</dbReference>
<comment type="similarity">
    <text evidence="1">Belongs to the LysR transcriptional regulatory family.</text>
</comment>
<feature type="domain" description="HTH lysR-type" evidence="5">
    <location>
        <begin position="1"/>
        <end position="59"/>
    </location>
</feature>
<accession>A0A3B0RSX8</accession>
<dbReference type="Pfam" id="PF03466">
    <property type="entry name" value="LysR_substrate"/>
    <property type="match status" value="1"/>
</dbReference>
<name>A0A3B0RSX8_9ZZZZ</name>
<dbReference type="SUPFAM" id="SSF46785">
    <property type="entry name" value="Winged helix' DNA-binding domain"/>
    <property type="match status" value="1"/>
</dbReference>
<keyword evidence="2" id="KW-0805">Transcription regulation</keyword>
<dbReference type="PANTHER" id="PTHR30537">
    <property type="entry name" value="HTH-TYPE TRANSCRIPTIONAL REGULATOR"/>
    <property type="match status" value="1"/>
</dbReference>
<evidence type="ECO:0000256" key="2">
    <source>
        <dbReference type="ARBA" id="ARBA00023015"/>
    </source>
</evidence>
<gene>
    <name evidence="6" type="ORF">MNBD_ALPHA01-779</name>
</gene>
<evidence type="ECO:0000259" key="5">
    <source>
        <dbReference type="PROSITE" id="PS50931"/>
    </source>
</evidence>
<dbReference type="AlphaFoldDB" id="A0A3B0RSX8"/>
<dbReference type="GO" id="GO:0043565">
    <property type="term" value="F:sequence-specific DNA binding"/>
    <property type="evidence" value="ECO:0007669"/>
    <property type="project" value="TreeGrafter"/>
</dbReference>
<protein>
    <submittedName>
        <fullName evidence="6">Transcriptional regulator, LysR family</fullName>
    </submittedName>
</protein>
<dbReference type="Pfam" id="PF00126">
    <property type="entry name" value="HTH_1"/>
    <property type="match status" value="1"/>
</dbReference>
<dbReference type="GO" id="GO:0003700">
    <property type="term" value="F:DNA-binding transcription factor activity"/>
    <property type="evidence" value="ECO:0007669"/>
    <property type="project" value="InterPro"/>
</dbReference>
<dbReference type="InterPro" id="IPR058163">
    <property type="entry name" value="LysR-type_TF_proteobact-type"/>
</dbReference>
<sequence>MGQFEDMDAFVRIVEAGSISQAANQLGVVKSAVSRRLVELEGRLGVQLLNRTTRQSSLTGAGRSYYERSVRILSDVAEINATTSDAKVALNGTLKISAPLTFGLQHLTPAINEFAETHPELIIHMDFNDRRVDLIEEGYDLAIRIADLKDSSLVARKLAPIRMAVCASPDYITRKGLPETPEDLKNHDILFYASSDNGKWQFSTPNGRTRSITLPARIISNNGDFLKDAAIKGFGIVRSPTFIVWQELRAGKLQLLLDDYHFTGLHAYAVYPETRHLPLRVRRFIDFLKDRFDGEPYWDRDLMSK</sequence>
<evidence type="ECO:0000256" key="4">
    <source>
        <dbReference type="ARBA" id="ARBA00023163"/>
    </source>
</evidence>
<dbReference type="InterPro" id="IPR036390">
    <property type="entry name" value="WH_DNA-bd_sf"/>
</dbReference>
<proteinExistence type="inferred from homology"/>